<feature type="region of interest" description="Disordered" evidence="1">
    <location>
        <begin position="1"/>
        <end position="35"/>
    </location>
</feature>
<reference evidence="2 3" key="2">
    <citation type="submission" date="2019-09" db="EMBL/GenBank/DDBJ databases">
        <authorList>
            <person name="Jin C."/>
        </authorList>
    </citation>
    <scope>NUCLEOTIDE SEQUENCE [LARGE SCALE GENOMIC DNA]</scope>
    <source>
        <strain evidence="2 3">BN140041</strain>
    </source>
</reference>
<accession>A0A5B1M3X8</accession>
<proteinExistence type="predicted"/>
<evidence type="ECO:0000313" key="2">
    <source>
        <dbReference type="EMBL" id="KAA1426467.1"/>
    </source>
</evidence>
<organism evidence="2 3">
    <name type="scientific">Nocardioides antri</name>
    <dbReference type="NCBI Taxonomy" id="2607659"/>
    <lineage>
        <taxon>Bacteria</taxon>
        <taxon>Bacillati</taxon>
        <taxon>Actinomycetota</taxon>
        <taxon>Actinomycetes</taxon>
        <taxon>Propionibacteriales</taxon>
        <taxon>Nocardioidaceae</taxon>
        <taxon>Nocardioides</taxon>
    </lineage>
</organism>
<dbReference type="EMBL" id="VUJW01000008">
    <property type="protein sequence ID" value="KAA1426467.1"/>
    <property type="molecule type" value="Genomic_DNA"/>
</dbReference>
<comment type="caution">
    <text evidence="2">The sequence shown here is derived from an EMBL/GenBank/DDBJ whole genome shotgun (WGS) entry which is preliminary data.</text>
</comment>
<sequence length="178" mass="19702">MSAGEYYAEKAEGEEAGGWVPAFPGQRPPFAPGNEVADMRWQDSHGAYSPRKVDPLAKELVDLVLADPSTAYLQAGHWRPALYAWARAEAQVQLVSEWLADQATEKHPIGDLGDERVRAAYLLLHRAETRATTGRTRLGLDPLSAARLGRDKTAAALDAAQLMAQLERQEREREERRG</sequence>
<keyword evidence="3" id="KW-1185">Reference proteome</keyword>
<reference evidence="2 3" key="1">
    <citation type="submission" date="2019-09" db="EMBL/GenBank/DDBJ databases">
        <title>Nocardioides panacisoli sp. nov., isolated from the soil of a ginseng field.</title>
        <authorList>
            <person name="Cho C."/>
        </authorList>
    </citation>
    <scope>NUCLEOTIDE SEQUENCE [LARGE SCALE GENOMIC DNA]</scope>
    <source>
        <strain evidence="2 3">BN140041</strain>
    </source>
</reference>
<gene>
    <name evidence="2" type="ORF">F0U47_13780</name>
</gene>
<dbReference type="RefSeq" id="WP_149751049.1">
    <property type="nucleotide sequence ID" value="NZ_VUJW01000008.1"/>
</dbReference>
<dbReference type="Proteomes" id="UP000324351">
    <property type="component" value="Unassembled WGS sequence"/>
</dbReference>
<evidence type="ECO:0000313" key="3">
    <source>
        <dbReference type="Proteomes" id="UP000324351"/>
    </source>
</evidence>
<protein>
    <submittedName>
        <fullName evidence="2">Uncharacterized protein</fullName>
    </submittedName>
</protein>
<name>A0A5B1M3X8_9ACTN</name>
<evidence type="ECO:0000256" key="1">
    <source>
        <dbReference type="SAM" id="MobiDB-lite"/>
    </source>
</evidence>
<dbReference type="AlphaFoldDB" id="A0A5B1M3X8"/>